<dbReference type="GO" id="GO:0005524">
    <property type="term" value="F:ATP binding"/>
    <property type="evidence" value="ECO:0007669"/>
    <property type="project" value="UniProtKB-KW"/>
</dbReference>
<feature type="domain" description="ABC transporter" evidence="7">
    <location>
        <begin position="8"/>
        <end position="254"/>
    </location>
</feature>
<dbReference type="InterPro" id="IPR027417">
    <property type="entry name" value="P-loop_NTPase"/>
</dbReference>
<reference evidence="8 9" key="1">
    <citation type="submission" date="2022-06" db="EMBL/GenBank/DDBJ databases">
        <title>Rhizosaccharibacter gen. nov. sp. nov. KSS12, endophytic bacteria isolated from sugarcane.</title>
        <authorList>
            <person name="Pitiwittayakul N."/>
        </authorList>
    </citation>
    <scope>NUCLEOTIDE SEQUENCE [LARGE SCALE GENOMIC DNA]</scope>
    <source>
        <strain evidence="8 9">KSS12</strain>
    </source>
</reference>
<dbReference type="InterPro" id="IPR013563">
    <property type="entry name" value="Oligopep_ABC_C"/>
</dbReference>
<feature type="domain" description="ABC transporter" evidence="7">
    <location>
        <begin position="294"/>
        <end position="542"/>
    </location>
</feature>
<keyword evidence="9" id="KW-1185">Reference proteome</keyword>
<dbReference type="SMART" id="SM00382">
    <property type="entry name" value="AAA"/>
    <property type="match status" value="2"/>
</dbReference>
<evidence type="ECO:0000256" key="6">
    <source>
        <dbReference type="SAM" id="MobiDB-lite"/>
    </source>
</evidence>
<comment type="subcellular location">
    <subcellularLocation>
        <location evidence="1">Cell inner membrane</location>
        <topology evidence="1">Peripheral membrane protein</topology>
    </subcellularLocation>
</comment>
<dbReference type="PANTHER" id="PTHR43776:SF7">
    <property type="entry name" value="D,D-DIPEPTIDE TRANSPORT ATP-BINDING PROTEIN DDPF-RELATED"/>
    <property type="match status" value="1"/>
</dbReference>
<dbReference type="Gene3D" id="3.40.50.300">
    <property type="entry name" value="P-loop containing nucleotide triphosphate hydrolases"/>
    <property type="match status" value="2"/>
</dbReference>
<name>A0ABT1W2M2_9PROT</name>
<protein>
    <submittedName>
        <fullName evidence="8">ABC transporter ATP-binding protein</fullName>
    </submittedName>
</protein>
<dbReference type="PROSITE" id="PS00211">
    <property type="entry name" value="ABC_TRANSPORTER_1"/>
    <property type="match status" value="2"/>
</dbReference>
<dbReference type="InterPro" id="IPR003593">
    <property type="entry name" value="AAA+_ATPase"/>
</dbReference>
<dbReference type="PROSITE" id="PS50893">
    <property type="entry name" value="ABC_TRANSPORTER_2"/>
    <property type="match status" value="2"/>
</dbReference>
<dbReference type="InterPro" id="IPR050319">
    <property type="entry name" value="ABC_transp_ATP-bind"/>
</dbReference>
<comment type="similarity">
    <text evidence="2">Belongs to the ABC transporter superfamily.</text>
</comment>
<dbReference type="CDD" id="cd03257">
    <property type="entry name" value="ABC_NikE_OppD_transporters"/>
    <property type="match status" value="2"/>
</dbReference>
<evidence type="ECO:0000256" key="4">
    <source>
        <dbReference type="ARBA" id="ARBA00022741"/>
    </source>
</evidence>
<accession>A0ABT1W2M2</accession>
<evidence type="ECO:0000259" key="7">
    <source>
        <dbReference type="PROSITE" id="PS50893"/>
    </source>
</evidence>
<keyword evidence="3" id="KW-0813">Transport</keyword>
<evidence type="ECO:0000256" key="5">
    <source>
        <dbReference type="ARBA" id="ARBA00022840"/>
    </source>
</evidence>
<dbReference type="NCBIfam" id="NF007739">
    <property type="entry name" value="PRK10419.1"/>
    <property type="match status" value="2"/>
</dbReference>
<proteinExistence type="inferred from homology"/>
<gene>
    <name evidence="8" type="ORF">NFI88_15560</name>
</gene>
<evidence type="ECO:0000256" key="3">
    <source>
        <dbReference type="ARBA" id="ARBA00022448"/>
    </source>
</evidence>
<dbReference type="EMBL" id="JAMZEJ010000010">
    <property type="protein sequence ID" value="MCQ8242249.1"/>
    <property type="molecule type" value="Genomic_DNA"/>
</dbReference>
<evidence type="ECO:0000313" key="8">
    <source>
        <dbReference type="EMBL" id="MCQ8242249.1"/>
    </source>
</evidence>
<dbReference type="SUPFAM" id="SSF52540">
    <property type="entry name" value="P-loop containing nucleoside triphosphate hydrolases"/>
    <property type="match status" value="2"/>
</dbReference>
<evidence type="ECO:0000256" key="1">
    <source>
        <dbReference type="ARBA" id="ARBA00004417"/>
    </source>
</evidence>
<keyword evidence="4" id="KW-0547">Nucleotide-binding</keyword>
<dbReference type="RefSeq" id="WP_422921004.1">
    <property type="nucleotide sequence ID" value="NZ_JAMZEJ010000010.1"/>
</dbReference>
<dbReference type="Pfam" id="PF08352">
    <property type="entry name" value="oligo_HPY"/>
    <property type="match status" value="1"/>
</dbReference>
<feature type="region of interest" description="Disordered" evidence="6">
    <location>
        <begin position="256"/>
        <end position="291"/>
    </location>
</feature>
<dbReference type="PANTHER" id="PTHR43776">
    <property type="entry name" value="TRANSPORT ATP-BINDING PROTEIN"/>
    <property type="match status" value="1"/>
</dbReference>
<dbReference type="InterPro" id="IPR003439">
    <property type="entry name" value="ABC_transporter-like_ATP-bd"/>
</dbReference>
<keyword evidence="5 8" id="KW-0067">ATP-binding</keyword>
<evidence type="ECO:0000256" key="2">
    <source>
        <dbReference type="ARBA" id="ARBA00005417"/>
    </source>
</evidence>
<sequence>MSDALLLVEELQVRFGGPGAPPVVRELSFSVAPGEVVALVGESGSGKSVTARSIMGLAGDGAQVSARRLFFQGLDLLGMDERRWRGVRGRRIGFVLQDALGSLDPLRTVGAEIEEALAVHGWRDRAARRAEMLRLLDQVGLPDPAGRAEQRSEQMSGGQRQRALIAAALAHDPSLVIADEPTTALDATVAARILDLFGDIRARGKGVLLISHDLDAVARVADRVVVMRDGEVMEQGDVASVLRHPRHAYTRKLLDAVPRGDRPARPASPQRPVGTSAPDAAPSRAGEARQEPLLEVVGLRKSFPGPDGGRRMALDDVSLRILPGRTLGLIGESGCGKSTLARIVLGLTAPDAGHVRFDGRAWNGAGADAVPERRRRPHRHAMGVVPQDPLASFDPRWSVEAVLRDALEAASVPSAARAPRIIRLLDAVRLPAGIAARRPIELSGGQRQRVAIARALAGEPRLMICDEPVSALDVSVQAQILELLESLQNDLGVALLFISHDLGVVRRISDWVVVMKEGRVVEEGTGTELWQHPQHPLTRALVQSTHRSAPVPG</sequence>
<dbReference type="InterPro" id="IPR017871">
    <property type="entry name" value="ABC_transporter-like_CS"/>
</dbReference>
<comment type="caution">
    <text evidence="8">The sequence shown here is derived from an EMBL/GenBank/DDBJ whole genome shotgun (WGS) entry which is preliminary data.</text>
</comment>
<organism evidence="8 9">
    <name type="scientific">Rhizosaccharibacter radicis</name>
    <dbReference type="NCBI Taxonomy" id="2782605"/>
    <lineage>
        <taxon>Bacteria</taxon>
        <taxon>Pseudomonadati</taxon>
        <taxon>Pseudomonadota</taxon>
        <taxon>Alphaproteobacteria</taxon>
        <taxon>Acetobacterales</taxon>
        <taxon>Acetobacteraceae</taxon>
        <taxon>Rhizosaccharibacter</taxon>
    </lineage>
</organism>
<dbReference type="Proteomes" id="UP001524547">
    <property type="component" value="Unassembled WGS sequence"/>
</dbReference>
<dbReference type="NCBIfam" id="NF008453">
    <property type="entry name" value="PRK11308.1"/>
    <property type="match status" value="2"/>
</dbReference>
<dbReference type="Pfam" id="PF00005">
    <property type="entry name" value="ABC_tran"/>
    <property type="match status" value="2"/>
</dbReference>
<evidence type="ECO:0000313" key="9">
    <source>
        <dbReference type="Proteomes" id="UP001524547"/>
    </source>
</evidence>